<reference evidence="1 2" key="1">
    <citation type="journal article" date="2016" name="Nat. Commun.">
        <title>Thousands of microbial genomes shed light on interconnected biogeochemical processes in an aquifer system.</title>
        <authorList>
            <person name="Anantharaman K."/>
            <person name="Brown C.T."/>
            <person name="Hug L.A."/>
            <person name="Sharon I."/>
            <person name="Castelle C.J."/>
            <person name="Probst A.J."/>
            <person name="Thomas B.C."/>
            <person name="Singh A."/>
            <person name="Wilkins M.J."/>
            <person name="Karaoz U."/>
            <person name="Brodie E.L."/>
            <person name="Williams K.H."/>
            <person name="Hubbard S.S."/>
            <person name="Banfield J.F."/>
        </authorList>
    </citation>
    <scope>NUCLEOTIDE SEQUENCE [LARGE SCALE GENOMIC DNA]</scope>
</reference>
<sequence>MATRSLHSNEAWNFIQFLARTDVEKEYINKTGRTPALVELLNEQIQSQDPIIQVFAQQAITAKSWYQGKSPTETEEIFGSMISAVLNGTMTPAEAAATAVQRAQTIY</sequence>
<dbReference type="AlphaFoldDB" id="A0A1G1Y4T5"/>
<dbReference type="SUPFAM" id="SSF53850">
    <property type="entry name" value="Periplasmic binding protein-like II"/>
    <property type="match status" value="1"/>
</dbReference>
<accession>A0A1G1Y4T5</accession>
<proteinExistence type="predicted"/>
<dbReference type="Gene3D" id="3.40.190.10">
    <property type="entry name" value="Periplasmic binding protein-like II"/>
    <property type="match status" value="1"/>
</dbReference>
<gene>
    <name evidence="1" type="ORF">A2840_01425</name>
</gene>
<comment type="caution">
    <text evidence="1">The sequence shown here is derived from an EMBL/GenBank/DDBJ whole genome shotgun (WGS) entry which is preliminary data.</text>
</comment>
<evidence type="ECO:0000313" key="1">
    <source>
        <dbReference type="EMBL" id="OGY46587.1"/>
    </source>
</evidence>
<organism evidence="1 2">
    <name type="scientific">Candidatus Buchananbacteria bacterium RIFCSPHIGHO2_01_FULL_47_11b</name>
    <dbReference type="NCBI Taxonomy" id="1797537"/>
    <lineage>
        <taxon>Bacteria</taxon>
        <taxon>Candidatus Buchananiibacteriota</taxon>
    </lineage>
</organism>
<name>A0A1G1Y4T5_9BACT</name>
<protein>
    <recommendedName>
        <fullName evidence="3">ABC transporter substrate-binding protein</fullName>
    </recommendedName>
</protein>
<dbReference type="Proteomes" id="UP000178385">
    <property type="component" value="Unassembled WGS sequence"/>
</dbReference>
<evidence type="ECO:0000313" key="2">
    <source>
        <dbReference type="Proteomes" id="UP000178385"/>
    </source>
</evidence>
<evidence type="ECO:0008006" key="3">
    <source>
        <dbReference type="Google" id="ProtNLM"/>
    </source>
</evidence>
<dbReference type="EMBL" id="MHIG01000032">
    <property type="protein sequence ID" value="OGY46587.1"/>
    <property type="molecule type" value="Genomic_DNA"/>
</dbReference>